<gene>
    <name evidence="1" type="ORF">CDAR_470801</name>
</gene>
<dbReference type="AlphaFoldDB" id="A0AAV4VH06"/>
<keyword evidence="2" id="KW-1185">Reference proteome</keyword>
<dbReference type="Proteomes" id="UP001054837">
    <property type="component" value="Unassembled WGS sequence"/>
</dbReference>
<name>A0AAV4VH06_9ARAC</name>
<accession>A0AAV4VH06</accession>
<organism evidence="1 2">
    <name type="scientific">Caerostris darwini</name>
    <dbReference type="NCBI Taxonomy" id="1538125"/>
    <lineage>
        <taxon>Eukaryota</taxon>
        <taxon>Metazoa</taxon>
        <taxon>Ecdysozoa</taxon>
        <taxon>Arthropoda</taxon>
        <taxon>Chelicerata</taxon>
        <taxon>Arachnida</taxon>
        <taxon>Araneae</taxon>
        <taxon>Araneomorphae</taxon>
        <taxon>Entelegynae</taxon>
        <taxon>Araneoidea</taxon>
        <taxon>Araneidae</taxon>
        <taxon>Caerostris</taxon>
    </lineage>
</organism>
<reference evidence="1 2" key="1">
    <citation type="submission" date="2021-06" db="EMBL/GenBank/DDBJ databases">
        <title>Caerostris darwini draft genome.</title>
        <authorList>
            <person name="Kono N."/>
            <person name="Arakawa K."/>
        </authorList>
    </citation>
    <scope>NUCLEOTIDE SEQUENCE [LARGE SCALE GENOMIC DNA]</scope>
</reference>
<evidence type="ECO:0000313" key="2">
    <source>
        <dbReference type="Proteomes" id="UP001054837"/>
    </source>
</evidence>
<dbReference type="EMBL" id="BPLQ01013035">
    <property type="protein sequence ID" value="GIY69416.1"/>
    <property type="molecule type" value="Genomic_DNA"/>
</dbReference>
<evidence type="ECO:0000313" key="1">
    <source>
        <dbReference type="EMBL" id="GIY69416.1"/>
    </source>
</evidence>
<sequence length="231" mass="26221">MRARYKLVRESETPAQRTARLEKRRQFYNRKKNIQMNKEDVVAAQTAVVMKKEPVEFVPETVLSQDKDVENVKQDNGDAVPVQPAVYIKEEPREFYPQPFASADVVIKEEFVVSKKDYTGSSAIVPPSTEPTSHVTLSVAGLTSNQQPDNLLVNFRRKKEDVVPIDPPVVIKEEHDEFVPEPFPSEDKDIKNVKKDNADAVPVQPVVFIKQEPIEFDHPQPSTSTDIVIKD</sequence>
<comment type="caution">
    <text evidence="1">The sequence shown here is derived from an EMBL/GenBank/DDBJ whole genome shotgun (WGS) entry which is preliminary data.</text>
</comment>
<proteinExistence type="predicted"/>
<protein>
    <submittedName>
        <fullName evidence="1">Uncharacterized protein</fullName>
    </submittedName>
</protein>